<dbReference type="RefSeq" id="WP_254158353.1">
    <property type="nucleotide sequence ID" value="NZ_CP100355.1"/>
</dbReference>
<evidence type="ECO:0000256" key="1">
    <source>
        <dbReference type="SAM" id="MobiDB-lite"/>
    </source>
</evidence>
<gene>
    <name evidence="2" type="ORF">NGM29_00680</name>
</gene>
<reference evidence="2" key="1">
    <citation type="submission" date="2022-06" db="EMBL/GenBank/DDBJ databases">
        <title>Diverse halophilic archaea isolated from saline environments.</title>
        <authorList>
            <person name="Cui H.-L."/>
        </authorList>
    </citation>
    <scope>NUCLEOTIDE SEQUENCE</scope>
    <source>
        <strain evidence="2">WLHS1</strain>
    </source>
</reference>
<accession>A0A9E7SX56</accession>
<keyword evidence="3" id="KW-1185">Reference proteome</keyword>
<evidence type="ECO:0000313" key="2">
    <source>
        <dbReference type="EMBL" id="UTF53833.1"/>
    </source>
</evidence>
<organism evidence="2 3">
    <name type="scientific">Natronosalvus rutilus</name>
    <dbReference type="NCBI Taxonomy" id="2953753"/>
    <lineage>
        <taxon>Archaea</taxon>
        <taxon>Methanobacteriati</taxon>
        <taxon>Methanobacteriota</taxon>
        <taxon>Stenosarchaea group</taxon>
        <taxon>Halobacteria</taxon>
        <taxon>Halobacteriales</taxon>
        <taxon>Natrialbaceae</taxon>
        <taxon>Natronosalvus</taxon>
    </lineage>
</organism>
<feature type="region of interest" description="Disordered" evidence="1">
    <location>
        <begin position="1"/>
        <end position="29"/>
    </location>
</feature>
<name>A0A9E7SX56_9EURY</name>
<dbReference type="AlphaFoldDB" id="A0A9E7SX56"/>
<dbReference type="GeneID" id="73288516"/>
<evidence type="ECO:0000313" key="3">
    <source>
        <dbReference type="Proteomes" id="UP001056855"/>
    </source>
</evidence>
<proteinExistence type="predicted"/>
<sequence>MEKGSGALGSERPGNGSRAGGVSDERSWSWLPTRSSILGGRTQHASAMARMPTVEAAASDWRTDSAVGIVAASADA</sequence>
<protein>
    <submittedName>
        <fullName evidence="2">Uncharacterized protein</fullName>
    </submittedName>
</protein>
<dbReference type="KEGG" id="sawl:NGM29_00680"/>
<dbReference type="Proteomes" id="UP001056855">
    <property type="component" value="Chromosome"/>
</dbReference>
<dbReference type="EMBL" id="CP100355">
    <property type="protein sequence ID" value="UTF53833.1"/>
    <property type="molecule type" value="Genomic_DNA"/>
</dbReference>